<sequence length="251" mass="26319">MAQRRVLVLGGTGEGRGLASGLTAQGIAVTSSLAGRVSSPRLPEGEVRVGGFGGVEGLTEYLTAQGFSAVVDATHPFAARITANAAAACRATGTPLLVLHRPPWQPQPGDRWTSAPDIPGAAALLEATPATTRVLLTTGRQETRAFAPLPQHFWLRAVEPPDGPLPEHCRIILDRGPFTLDAERKLLHENRIDVLVTKNSGGPMTAAKLAAAREAGVGVIMVERPPLPPGVPTVSAVESALSWLRDLPGQR</sequence>
<dbReference type="NCBIfam" id="TIGR00715">
    <property type="entry name" value="precor6x_red"/>
    <property type="match status" value="1"/>
</dbReference>
<proteinExistence type="predicted"/>
<accession>A0ABS5TPB3</accession>
<comment type="pathway">
    <text evidence="1">Cofactor biosynthesis; adenosylcobalamin biosynthesis.</text>
</comment>
<dbReference type="PROSITE" id="PS51014">
    <property type="entry name" value="COBK_CBIJ"/>
    <property type="match status" value="1"/>
</dbReference>
<dbReference type="RefSeq" id="WP_214158598.1">
    <property type="nucleotide sequence ID" value="NZ_JAHBAY010000011.1"/>
</dbReference>
<keyword evidence="2" id="KW-0169">Cobalamin biosynthesis</keyword>
<dbReference type="NCBIfam" id="NF005968">
    <property type="entry name" value="PRK08057.1-2"/>
    <property type="match status" value="1"/>
</dbReference>
<gene>
    <name evidence="4" type="ORF">KIH74_24935</name>
</gene>
<organism evidence="4 5">
    <name type="scientific">Kineosporia corallincola</name>
    <dbReference type="NCBI Taxonomy" id="2835133"/>
    <lineage>
        <taxon>Bacteria</taxon>
        <taxon>Bacillati</taxon>
        <taxon>Actinomycetota</taxon>
        <taxon>Actinomycetes</taxon>
        <taxon>Kineosporiales</taxon>
        <taxon>Kineosporiaceae</taxon>
        <taxon>Kineosporia</taxon>
    </lineage>
</organism>
<dbReference type="Proteomes" id="UP001197247">
    <property type="component" value="Unassembled WGS sequence"/>
</dbReference>
<evidence type="ECO:0000256" key="2">
    <source>
        <dbReference type="ARBA" id="ARBA00022573"/>
    </source>
</evidence>
<evidence type="ECO:0000256" key="3">
    <source>
        <dbReference type="ARBA" id="ARBA00023002"/>
    </source>
</evidence>
<dbReference type="PANTHER" id="PTHR36925:SF1">
    <property type="entry name" value="COBALT-PRECORRIN-6A REDUCTASE"/>
    <property type="match status" value="1"/>
</dbReference>
<reference evidence="4 5" key="1">
    <citation type="submission" date="2021-05" db="EMBL/GenBank/DDBJ databases">
        <title>Kineosporia and Streptomyces sp. nov. two new marine actinobacteria isolated from Coral.</title>
        <authorList>
            <person name="Buangrab K."/>
            <person name="Sutthacheep M."/>
            <person name="Yeemin T."/>
            <person name="Harunari E."/>
            <person name="Igarashi Y."/>
            <person name="Kanchanasin P."/>
            <person name="Tanasupawat S."/>
            <person name="Phongsopitanun W."/>
        </authorList>
    </citation>
    <scope>NUCLEOTIDE SEQUENCE [LARGE SCALE GENOMIC DNA]</scope>
    <source>
        <strain evidence="4 5">J2-2</strain>
    </source>
</reference>
<keyword evidence="5" id="KW-1185">Reference proteome</keyword>
<evidence type="ECO:0000313" key="4">
    <source>
        <dbReference type="EMBL" id="MBT0772214.1"/>
    </source>
</evidence>
<dbReference type="GO" id="GO:0016491">
    <property type="term" value="F:oxidoreductase activity"/>
    <property type="evidence" value="ECO:0007669"/>
    <property type="project" value="UniProtKB-KW"/>
</dbReference>
<comment type="caution">
    <text evidence="4">The sequence shown here is derived from an EMBL/GenBank/DDBJ whole genome shotgun (WGS) entry which is preliminary data.</text>
</comment>
<dbReference type="EC" id="1.3.1.106" evidence="4"/>
<name>A0ABS5TPB3_9ACTN</name>
<dbReference type="Pfam" id="PF02571">
    <property type="entry name" value="CbiJ"/>
    <property type="match status" value="1"/>
</dbReference>
<dbReference type="InterPro" id="IPR003723">
    <property type="entry name" value="Precorrin-6x_reduct"/>
</dbReference>
<protein>
    <submittedName>
        <fullName evidence="4">Cobalt-precorrin-6A reductase</fullName>
        <ecNumber evidence="4">1.3.1.106</ecNumber>
    </submittedName>
</protein>
<evidence type="ECO:0000256" key="1">
    <source>
        <dbReference type="ARBA" id="ARBA00004953"/>
    </source>
</evidence>
<evidence type="ECO:0000313" key="5">
    <source>
        <dbReference type="Proteomes" id="UP001197247"/>
    </source>
</evidence>
<dbReference type="EMBL" id="JAHBAY010000011">
    <property type="protein sequence ID" value="MBT0772214.1"/>
    <property type="molecule type" value="Genomic_DNA"/>
</dbReference>
<keyword evidence="3 4" id="KW-0560">Oxidoreductase</keyword>
<dbReference type="PANTHER" id="PTHR36925">
    <property type="entry name" value="COBALT-PRECORRIN-6A REDUCTASE"/>
    <property type="match status" value="1"/>
</dbReference>